<dbReference type="Pfam" id="PF14990">
    <property type="entry name" value="DUF4516"/>
    <property type="match status" value="1"/>
</dbReference>
<feature type="signal peptide" evidence="8">
    <location>
        <begin position="1"/>
        <end position="25"/>
    </location>
</feature>
<sequence length="65" mass="7560">MPAGVSWSRYLKMLSASTLAMFAGAEVVHRYYRPDLFQNRNSLKRKKILEESSHSFRVILFLPVD</sequence>
<evidence type="ECO:0000256" key="3">
    <source>
        <dbReference type="ARBA" id="ARBA00022792"/>
    </source>
</evidence>
<name>A0A8C3FYV4_CHRPI</name>
<reference evidence="9" key="1">
    <citation type="submission" date="2025-08" db="UniProtKB">
        <authorList>
            <consortium name="Ensembl"/>
        </authorList>
    </citation>
    <scope>IDENTIFICATION</scope>
</reference>
<feature type="chain" id="PRO_5034170681" evidence="8">
    <location>
        <begin position="26"/>
        <end position="65"/>
    </location>
</feature>
<dbReference type="Proteomes" id="UP000694380">
    <property type="component" value="Unplaced"/>
</dbReference>
<evidence type="ECO:0000256" key="8">
    <source>
        <dbReference type="SAM" id="SignalP"/>
    </source>
</evidence>
<keyword evidence="8" id="KW-0732">Signal</keyword>
<evidence type="ECO:0000313" key="9">
    <source>
        <dbReference type="Ensembl" id="ENSCPBP00000014494.1"/>
    </source>
</evidence>
<evidence type="ECO:0000256" key="7">
    <source>
        <dbReference type="ARBA" id="ARBA00044944"/>
    </source>
</evidence>
<evidence type="ECO:0000256" key="1">
    <source>
        <dbReference type="ARBA" id="ARBA00004434"/>
    </source>
</evidence>
<keyword evidence="5" id="KW-0496">Mitochondrion</keyword>
<evidence type="ECO:0000256" key="5">
    <source>
        <dbReference type="ARBA" id="ARBA00023128"/>
    </source>
</evidence>
<dbReference type="PANTHER" id="PTHR28492:SF1">
    <property type="entry name" value="UBIQUINOL-CYTOCHROME-C REDUCTASE COMPLEX ASSEMBLY FACTOR 6"/>
    <property type="match status" value="1"/>
</dbReference>
<evidence type="ECO:0000256" key="2">
    <source>
        <dbReference type="ARBA" id="ARBA00022692"/>
    </source>
</evidence>
<accession>A0A8C3FYV4</accession>
<protein>
    <submittedName>
        <fullName evidence="9">Uncharacterized protein</fullName>
    </submittedName>
</protein>
<dbReference type="GO" id="GO:0005743">
    <property type="term" value="C:mitochondrial inner membrane"/>
    <property type="evidence" value="ECO:0007669"/>
    <property type="project" value="UniProtKB-SubCell"/>
</dbReference>
<keyword evidence="2" id="KW-0812">Transmembrane</keyword>
<reference evidence="9" key="2">
    <citation type="submission" date="2025-09" db="UniProtKB">
        <authorList>
            <consortium name="Ensembl"/>
        </authorList>
    </citation>
    <scope>IDENTIFICATION</scope>
</reference>
<keyword evidence="10" id="KW-1185">Reference proteome</keyword>
<evidence type="ECO:0000313" key="10">
    <source>
        <dbReference type="Proteomes" id="UP000694380"/>
    </source>
</evidence>
<evidence type="ECO:0000256" key="6">
    <source>
        <dbReference type="ARBA" id="ARBA00023136"/>
    </source>
</evidence>
<keyword evidence="4" id="KW-1133">Transmembrane helix</keyword>
<organism evidence="9 10">
    <name type="scientific">Chrysemys picta bellii</name>
    <name type="common">Western painted turtle</name>
    <name type="synonym">Emys bellii</name>
    <dbReference type="NCBI Taxonomy" id="8478"/>
    <lineage>
        <taxon>Eukaryota</taxon>
        <taxon>Metazoa</taxon>
        <taxon>Chordata</taxon>
        <taxon>Craniata</taxon>
        <taxon>Vertebrata</taxon>
        <taxon>Euteleostomi</taxon>
        <taxon>Archelosauria</taxon>
        <taxon>Testudinata</taxon>
        <taxon>Testudines</taxon>
        <taxon>Cryptodira</taxon>
        <taxon>Durocryptodira</taxon>
        <taxon>Testudinoidea</taxon>
        <taxon>Emydidae</taxon>
        <taxon>Chrysemys</taxon>
    </lineage>
</organism>
<dbReference type="GeneTree" id="ENSGT00940000173873"/>
<comment type="similarity">
    <text evidence="7">Belongs to the UQCC6 family.</text>
</comment>
<keyword evidence="6" id="KW-0472">Membrane</keyword>
<evidence type="ECO:0000256" key="4">
    <source>
        <dbReference type="ARBA" id="ARBA00022989"/>
    </source>
</evidence>
<dbReference type="Ensembl" id="ENSCPBT00000017209.1">
    <property type="protein sequence ID" value="ENSCPBP00000014494.1"/>
    <property type="gene ID" value="ENSCPBG00000010783.1"/>
</dbReference>
<dbReference type="InterPro" id="IPR027858">
    <property type="entry name" value="BRAWNIN"/>
</dbReference>
<keyword evidence="3" id="KW-0999">Mitochondrion inner membrane</keyword>
<dbReference type="AlphaFoldDB" id="A0A8C3FYV4"/>
<dbReference type="GO" id="GO:0034551">
    <property type="term" value="P:mitochondrial respiratory chain complex III assembly"/>
    <property type="evidence" value="ECO:0007669"/>
    <property type="project" value="InterPro"/>
</dbReference>
<comment type="subcellular location">
    <subcellularLocation>
        <location evidence="1">Mitochondrion inner membrane</location>
        <topology evidence="1">Single-pass membrane protein</topology>
    </subcellularLocation>
</comment>
<proteinExistence type="inferred from homology"/>
<dbReference type="PANTHER" id="PTHR28492">
    <property type="entry name" value="HYPOTHETICAL PROTEIN LOC691921"/>
    <property type="match status" value="1"/>
</dbReference>